<dbReference type="InterPro" id="IPR021678">
    <property type="entry name" value="DUF3263"/>
</dbReference>
<keyword evidence="2" id="KW-1185">Reference proteome</keyword>
<dbReference type="Pfam" id="PF11662">
    <property type="entry name" value="DUF3263"/>
    <property type="match status" value="1"/>
</dbReference>
<gene>
    <name evidence="1" type="ORF">GORHZ_118_00670</name>
</gene>
<dbReference type="EMBL" id="BAHC01000118">
    <property type="protein sequence ID" value="GAB90850.1"/>
    <property type="molecule type" value="Genomic_DNA"/>
</dbReference>
<dbReference type="RefSeq" id="WP_006333960.1">
    <property type="nucleotide sequence ID" value="NZ_BAHC01000118.1"/>
</dbReference>
<organism evidence="1 2">
    <name type="scientific">Gordonia rhizosphera NBRC 16068</name>
    <dbReference type="NCBI Taxonomy" id="1108045"/>
    <lineage>
        <taxon>Bacteria</taxon>
        <taxon>Bacillati</taxon>
        <taxon>Actinomycetota</taxon>
        <taxon>Actinomycetes</taxon>
        <taxon>Mycobacteriales</taxon>
        <taxon>Gordoniaceae</taxon>
        <taxon>Gordonia</taxon>
    </lineage>
</organism>
<dbReference type="OrthoDB" id="4380011at2"/>
<dbReference type="AlphaFoldDB" id="K6VVF4"/>
<dbReference type="Proteomes" id="UP000008363">
    <property type="component" value="Unassembled WGS sequence"/>
</dbReference>
<name>K6VVF4_9ACTN</name>
<proteinExistence type="predicted"/>
<protein>
    <recommendedName>
        <fullName evidence="3">DUF3263 domain-containing protein</fullName>
    </recommendedName>
</protein>
<sequence>MTGARDVDLLGFASRWADHGGGPADQIMEVFGFSQTEFFTRILRLTDESAELDDARRRRLRRVARLRLWLCSA</sequence>
<evidence type="ECO:0000313" key="1">
    <source>
        <dbReference type="EMBL" id="GAB90850.1"/>
    </source>
</evidence>
<evidence type="ECO:0000313" key="2">
    <source>
        <dbReference type="Proteomes" id="UP000008363"/>
    </source>
</evidence>
<comment type="caution">
    <text evidence="1">The sequence shown here is derived from an EMBL/GenBank/DDBJ whole genome shotgun (WGS) entry which is preliminary data.</text>
</comment>
<accession>K6VVF4</accession>
<reference evidence="1 2" key="1">
    <citation type="submission" date="2012-08" db="EMBL/GenBank/DDBJ databases">
        <title>Whole genome shotgun sequence of Gordonia rhizosphera NBRC 16068.</title>
        <authorList>
            <person name="Takarada H."/>
            <person name="Isaki S."/>
            <person name="Hosoyama A."/>
            <person name="Tsuchikane K."/>
            <person name="Katsumata H."/>
            <person name="Baba S."/>
            <person name="Ohji S."/>
            <person name="Yamazaki S."/>
            <person name="Fujita N."/>
        </authorList>
    </citation>
    <scope>NUCLEOTIDE SEQUENCE [LARGE SCALE GENOMIC DNA]</scope>
    <source>
        <strain evidence="1 2">NBRC 16068</strain>
    </source>
</reference>
<evidence type="ECO:0008006" key="3">
    <source>
        <dbReference type="Google" id="ProtNLM"/>
    </source>
</evidence>